<dbReference type="PRINTS" id="PR00959">
    <property type="entry name" value="MEVGALKINASE"/>
</dbReference>
<keyword evidence="1" id="KW-0808">Transferase</keyword>
<dbReference type="InterPro" id="IPR020568">
    <property type="entry name" value="Ribosomal_Su5_D2-typ_SF"/>
</dbReference>
<dbReference type="SUPFAM" id="SSF55060">
    <property type="entry name" value="GHMP Kinase, C-terminal domain"/>
    <property type="match status" value="1"/>
</dbReference>
<dbReference type="RefSeq" id="XP_055891778.1">
    <property type="nucleotide sequence ID" value="XM_056035803.1"/>
</dbReference>
<keyword evidence="4" id="KW-0067">ATP-binding</keyword>
<evidence type="ECO:0000259" key="6">
    <source>
        <dbReference type="Pfam" id="PF07959"/>
    </source>
</evidence>
<evidence type="ECO:0000313" key="8">
    <source>
        <dbReference type="RefSeq" id="XP_055891778.1"/>
    </source>
</evidence>
<reference evidence="8" key="1">
    <citation type="submission" date="2025-08" db="UniProtKB">
        <authorList>
            <consortium name="RefSeq"/>
        </authorList>
    </citation>
    <scope>IDENTIFICATION</scope>
</reference>
<dbReference type="PANTHER" id="PTHR32463:SF0">
    <property type="entry name" value="L-FUCOSE KINASE"/>
    <property type="match status" value="1"/>
</dbReference>
<name>A0A9W3AX34_BIOGL</name>
<proteinExistence type="predicted"/>
<dbReference type="InterPro" id="IPR036554">
    <property type="entry name" value="GHMP_kinase_C_sf"/>
</dbReference>
<dbReference type="GO" id="GO:0050201">
    <property type="term" value="F:fucokinase activity"/>
    <property type="evidence" value="ECO:0007669"/>
    <property type="project" value="TreeGrafter"/>
</dbReference>
<dbReference type="GO" id="GO:0042352">
    <property type="term" value="P:GDP-L-fucose salvage"/>
    <property type="evidence" value="ECO:0007669"/>
    <property type="project" value="TreeGrafter"/>
</dbReference>
<evidence type="ECO:0000256" key="1">
    <source>
        <dbReference type="ARBA" id="ARBA00022679"/>
    </source>
</evidence>
<keyword evidence="7" id="KW-1185">Reference proteome</keyword>
<evidence type="ECO:0000313" key="7">
    <source>
        <dbReference type="Proteomes" id="UP001165740"/>
    </source>
</evidence>
<dbReference type="OrthoDB" id="271303at2759"/>
<dbReference type="Pfam" id="PF00288">
    <property type="entry name" value="GHMP_kinases_N"/>
    <property type="match status" value="1"/>
</dbReference>
<dbReference type="SUPFAM" id="SSF54211">
    <property type="entry name" value="Ribosomal protein S5 domain 2-like"/>
    <property type="match status" value="1"/>
</dbReference>
<accession>A0A9W3AX34</accession>
<dbReference type="OMA" id="QRWREAW"/>
<dbReference type="GeneID" id="106068288"/>
<dbReference type="Proteomes" id="UP001165740">
    <property type="component" value="Chromosome 7"/>
</dbReference>
<feature type="domain" description="GHMP kinase N-terminal" evidence="5">
    <location>
        <begin position="886"/>
        <end position="964"/>
    </location>
</feature>
<evidence type="ECO:0000256" key="2">
    <source>
        <dbReference type="ARBA" id="ARBA00022741"/>
    </source>
</evidence>
<keyword evidence="2" id="KW-0547">Nucleotide-binding</keyword>
<keyword evidence="3" id="KW-0418">Kinase</keyword>
<dbReference type="AlphaFoldDB" id="A0A9W3AX34"/>
<sequence>MCFTTKPPCSLPNSHLYPLRNISLRHTVLRLESIFQLARYCVFIKMSRLEKNISQPVKWDAVVLTCTNKKWTRTLQQELEFAYAKGYFGKDVIHLVVEDPKSHVGSGGATLNALVTVVEYMSAKRGFTAINADVLQGARILILHTGRRYTYEACSRPFVTLPAVRENTDYDGLVYNFDLIYSIISLKLGVFSGPGVWVCSTDMVLSVPNFPDLERAFEDCDVCAVTIPMAPKLLKDHGVYKLDPKGYITDILYQPDTTMLDQCLRHDNTVPAVVGIVYLSERVSETLLSFYSKPPLDACTYMGVDSGQPELKLSLFFDVLLAMTSEVSEEDFVRGQRSGPFGKPLPQVSKNSRFNMEYARQMLWNELHGFRIKACVIENGSFNYLTHTATEHKKLLLNFPETNGLGFTWTSRAHLYMEPTCSVSDESVVINSILSGDVTVGVRTSISHSELCGQIKVGKDSLISGLNVDCQKTKLKGIDLPDSVVVQGFNVHIKSLEMSYYVYTVHGRFDDIKAPSWKSKGTFCNQPWLLLLDRTGIIREELWDSDMADDKQTILTAKLFPVFHMTECVGLKEVLWLIGTLHDDKDRTILKRWRASWRLSLSDILDHVDLTAEFAWKRKLFFKIGEQHLKRTLETQGHEGFCNLHNSASVEGYTESVLQMLDKVASETKSPGIAARTLANIADVLGGMAKGQGGLRSGPAGNVAWKKAFTYLEADDFSHGVSALAKEREKWMSRPDLLIRAARHYEGAAQILIRQAVMTAKQFFTTGEGTLPRMNKWVQADCPARIDVSGGWSDTPPITYEHGGAVTMVGLLINGKRPIGAKARRIPECIIRLTVINENASDTNVECHTLADLEDYCQPHAPGSLLKAAIICVDLVDIHSSVSLTQQLKDNFGCGFEVQSWSNLPHGSGMGTSSILAGAVLAAILTAAGKSFDTTGLIHAVLYLEQLLTTGGGWQDQIGGLVGGIRLGLSEAKLPLKVDVVDLQVSKDYIHRFNDHLVLIYTGKTRLARNLLQDVVRNWYARNPHIVNTEDALVKLAQECANGFIDGDLECVGKCVGRYWEMKKRMAPGCESMTIATIMTVLKPYMYGMCSAGAGGGGFIYGIMKEPRCHEFIKEILYRQEGLEAVVYDACVDESGLTISIEE</sequence>
<evidence type="ECO:0000256" key="4">
    <source>
        <dbReference type="ARBA" id="ARBA00022840"/>
    </source>
</evidence>
<dbReference type="InterPro" id="IPR052203">
    <property type="entry name" value="GHMP_Kinase-Related"/>
</dbReference>
<dbReference type="InterPro" id="IPR012887">
    <property type="entry name" value="GDP_fucose_pyrophosphorylase"/>
</dbReference>
<protein>
    <submittedName>
        <fullName evidence="8">L-fucose kinase-like isoform X1</fullName>
    </submittedName>
</protein>
<dbReference type="PANTHER" id="PTHR32463">
    <property type="entry name" value="L-FUCOSE KINASE"/>
    <property type="match status" value="1"/>
</dbReference>
<evidence type="ECO:0000259" key="5">
    <source>
        <dbReference type="Pfam" id="PF00288"/>
    </source>
</evidence>
<dbReference type="GO" id="GO:0005524">
    <property type="term" value="F:ATP binding"/>
    <property type="evidence" value="ECO:0007669"/>
    <property type="project" value="UniProtKB-KW"/>
</dbReference>
<gene>
    <name evidence="8" type="primary">LOC106068288</name>
</gene>
<feature type="domain" description="GDP-fucose pyrophosphorylase" evidence="6">
    <location>
        <begin position="133"/>
        <end position="564"/>
    </location>
</feature>
<dbReference type="Pfam" id="PF07959">
    <property type="entry name" value="Fucose_pyrophosphorylase"/>
    <property type="match status" value="1"/>
</dbReference>
<evidence type="ECO:0000256" key="3">
    <source>
        <dbReference type="ARBA" id="ARBA00022777"/>
    </source>
</evidence>
<dbReference type="InterPro" id="IPR006204">
    <property type="entry name" value="GHMP_kinase_N_dom"/>
</dbReference>
<organism evidence="7 8">
    <name type="scientific">Biomphalaria glabrata</name>
    <name type="common">Bloodfluke planorb</name>
    <name type="synonym">Freshwater snail</name>
    <dbReference type="NCBI Taxonomy" id="6526"/>
    <lineage>
        <taxon>Eukaryota</taxon>
        <taxon>Metazoa</taxon>
        <taxon>Spiralia</taxon>
        <taxon>Lophotrochozoa</taxon>
        <taxon>Mollusca</taxon>
        <taxon>Gastropoda</taxon>
        <taxon>Heterobranchia</taxon>
        <taxon>Euthyneura</taxon>
        <taxon>Panpulmonata</taxon>
        <taxon>Hygrophila</taxon>
        <taxon>Lymnaeoidea</taxon>
        <taxon>Planorbidae</taxon>
        <taxon>Biomphalaria</taxon>
    </lineage>
</organism>
<dbReference type="Gene3D" id="3.30.230.120">
    <property type="match status" value="1"/>
</dbReference>